<dbReference type="OrthoDB" id="104532at2157"/>
<dbReference type="Proteomes" id="UP000077428">
    <property type="component" value="Unassembled WGS sequence"/>
</dbReference>
<proteinExistence type="predicted"/>
<keyword evidence="3" id="KW-1185">Reference proteome</keyword>
<name>A0A165Z2T7_METOA</name>
<evidence type="ECO:0000313" key="3">
    <source>
        <dbReference type="Proteomes" id="UP000077428"/>
    </source>
</evidence>
<evidence type="ECO:0000259" key="1">
    <source>
        <dbReference type="SMART" id="SM00871"/>
    </source>
</evidence>
<dbReference type="InterPro" id="IPR010499">
    <property type="entry name" value="AraC_E-bd"/>
</dbReference>
<comment type="caution">
    <text evidence="2">The sequence shown here is derived from an EMBL/GenBank/DDBJ whole genome shotgun (WGS) entry which is preliminary data.</text>
</comment>
<dbReference type="SMART" id="SM00871">
    <property type="entry name" value="AraC_E_bind"/>
    <property type="match status" value="1"/>
</dbReference>
<protein>
    <submittedName>
        <fullName evidence="2">Bacterial transcription activator, effector binding domain</fullName>
    </submittedName>
</protein>
<dbReference type="EMBL" id="LWMU01000125">
    <property type="protein sequence ID" value="KZX10179.1"/>
    <property type="molecule type" value="Genomic_DNA"/>
</dbReference>
<dbReference type="PATRIC" id="fig|66851.6.peg.2078"/>
<dbReference type="Pfam" id="PF06445">
    <property type="entry name" value="GyrI-like"/>
    <property type="match status" value="1"/>
</dbReference>
<accession>A0A165Z2T7</accession>
<dbReference type="InterPro" id="IPR011256">
    <property type="entry name" value="Reg_factor_effector_dom_sf"/>
</dbReference>
<reference evidence="3" key="1">
    <citation type="journal article" date="2016" name="Genome Announc.">
        <title>Draft Genome Sequences of Methanobrevibacter curvatus DSM11111, Methanobrevibacter cuticularis DSM11139, Methanobrevibacter filiformis DSM11501, and Methanobrevibacter oralis DSM7256.</title>
        <authorList>
            <person name="Poehlein A."/>
            <person name="Seedorf H."/>
        </authorList>
    </citation>
    <scope>NUCLEOTIDE SEQUENCE [LARGE SCALE GENOMIC DNA]</scope>
    <source>
        <strain evidence="3">DSM 7256 / JCM 30027 / ZR</strain>
    </source>
</reference>
<dbReference type="AlphaFoldDB" id="A0A165Z2T7"/>
<gene>
    <name evidence="2" type="ORF">MBORA_18940</name>
</gene>
<sequence length="153" mass="17533">MDSEVKIIPDQKLAVINYKGPIEDLDILVSKLVGWVDAEEIKTNGEPFIVYYSPRHDVNEGDAVFDVGIVLEEDVDEKDIIRVVDLFEHKVLSGRHYGSIDNILDTYKELVEISQKNNYDIIGSPKEVLIKSFYNCDDEKEFVTEIQLPIIEM</sequence>
<organism evidence="2 3">
    <name type="scientific">Methanobrevibacter oralis</name>
    <dbReference type="NCBI Taxonomy" id="66851"/>
    <lineage>
        <taxon>Archaea</taxon>
        <taxon>Methanobacteriati</taxon>
        <taxon>Methanobacteriota</taxon>
        <taxon>Methanomada group</taxon>
        <taxon>Methanobacteria</taxon>
        <taxon>Methanobacteriales</taxon>
        <taxon>Methanobacteriaceae</taxon>
        <taxon>Methanobrevibacter</taxon>
    </lineage>
</organism>
<dbReference type="SUPFAM" id="SSF55136">
    <property type="entry name" value="Probable bacterial effector-binding domain"/>
    <property type="match status" value="1"/>
</dbReference>
<evidence type="ECO:0000313" key="2">
    <source>
        <dbReference type="EMBL" id="KZX10179.1"/>
    </source>
</evidence>
<dbReference type="InterPro" id="IPR029442">
    <property type="entry name" value="GyrI-like"/>
</dbReference>
<dbReference type="Gene3D" id="3.20.80.10">
    <property type="entry name" value="Regulatory factor, effector binding domain"/>
    <property type="match status" value="1"/>
</dbReference>
<dbReference type="STRING" id="66851.MBORA_18940"/>
<dbReference type="RefSeq" id="WP_042691535.1">
    <property type="nucleotide sequence ID" value="NZ_CABMAB010000002.1"/>
</dbReference>
<feature type="domain" description="AraC effector-binding" evidence="1">
    <location>
        <begin position="1"/>
        <end position="151"/>
    </location>
</feature>